<comment type="caution">
    <text evidence="1">The sequence shown here is derived from an EMBL/GenBank/DDBJ whole genome shotgun (WGS) entry which is preliminary data.</text>
</comment>
<reference evidence="2 4" key="2">
    <citation type="submission" date="2015-05" db="EMBL/GenBank/DDBJ databases">
        <title>Photobacterium galathea sp. nov.</title>
        <authorList>
            <person name="Machado H."/>
            <person name="Gram L."/>
        </authorList>
    </citation>
    <scope>NUCLEOTIDE SEQUENCE [LARGE SCALE GENOMIC DNA]</scope>
    <source>
        <strain evidence="2 4">DSM 25995</strain>
    </source>
</reference>
<dbReference type="Proteomes" id="UP000036426">
    <property type="component" value="Unassembled WGS sequence"/>
</dbReference>
<dbReference type="Pfam" id="PF10115">
    <property type="entry name" value="HlyU"/>
    <property type="match status" value="1"/>
</dbReference>
<evidence type="ECO:0000313" key="3">
    <source>
        <dbReference type="Proteomes" id="UP000029227"/>
    </source>
</evidence>
<dbReference type="OrthoDB" id="9800971at2"/>
<dbReference type="EMBL" id="LDOV01000010">
    <property type="protein sequence ID" value="KLV01964.1"/>
    <property type="molecule type" value="Genomic_DNA"/>
</dbReference>
<proteinExistence type="predicted"/>
<dbReference type="InterPro" id="IPR018772">
    <property type="entry name" value="Transcription_activator_HlyU"/>
</dbReference>
<protein>
    <submittedName>
        <fullName evidence="2">Transcriptional regulator</fullName>
    </submittedName>
</protein>
<dbReference type="Proteomes" id="UP000029227">
    <property type="component" value="Unassembled WGS sequence"/>
</dbReference>
<evidence type="ECO:0000313" key="2">
    <source>
        <dbReference type="EMBL" id="KLV01964.1"/>
    </source>
</evidence>
<name>A0A090QKX8_9GAMM</name>
<dbReference type="STRING" id="754436.JCM19237_5796"/>
<reference evidence="1 3" key="1">
    <citation type="journal article" date="2014" name="Genome Announc.">
        <title>Draft Genome Sequences of Two Vibrionaceae Species, Vibrio ponticus C121 and Photobacterium aphoticum C119, Isolated as Coral Reef Microbiota.</title>
        <authorList>
            <person name="Al-saari N."/>
            <person name="Meirelles P.M."/>
            <person name="Mino S."/>
            <person name="Suda W."/>
            <person name="Oshima K."/>
            <person name="Hattori M."/>
            <person name="Ohkuma M."/>
            <person name="Thompson F.L."/>
            <person name="Gomez-Gil B."/>
            <person name="Sawabe T."/>
            <person name="Sawabe T."/>
        </authorList>
    </citation>
    <scope>NUCLEOTIDE SEQUENCE [LARGE SCALE GENOMIC DNA]</scope>
    <source>
        <strain evidence="1 3">JCM 19237</strain>
    </source>
</reference>
<evidence type="ECO:0000313" key="1">
    <source>
        <dbReference type="EMBL" id="GAL02903.1"/>
    </source>
</evidence>
<sequence length="93" mass="10458">MGFFSKLFGLNKSASHQPAVEPVEYKGYLIYPEPKAEGGQYRIAGRICKDIDGETQTHVFIRSDLMGSKADAETFMVNKAQMFIDQNGDSMFR</sequence>
<accession>A0A090QKX8</accession>
<evidence type="ECO:0000313" key="4">
    <source>
        <dbReference type="Proteomes" id="UP000036426"/>
    </source>
</evidence>
<dbReference type="EMBL" id="BBMN01000001">
    <property type="protein sequence ID" value="GAL02903.1"/>
    <property type="molecule type" value="Genomic_DNA"/>
</dbReference>
<dbReference type="eggNOG" id="COG5453">
    <property type="taxonomic scope" value="Bacteria"/>
</dbReference>
<dbReference type="PATRIC" id="fig|754436.4.peg.1303"/>
<gene>
    <name evidence="2" type="ORF">ABT58_06130</name>
    <name evidence="1" type="ORF">JCM19237_5796</name>
</gene>
<keyword evidence="4" id="KW-1185">Reference proteome</keyword>
<dbReference type="RefSeq" id="WP_047873418.1">
    <property type="nucleotide sequence ID" value="NZ_BMYC01000001.1"/>
</dbReference>
<dbReference type="AlphaFoldDB" id="A0A090QKX8"/>
<organism evidence="1 3">
    <name type="scientific">Photobacterium aphoticum</name>
    <dbReference type="NCBI Taxonomy" id="754436"/>
    <lineage>
        <taxon>Bacteria</taxon>
        <taxon>Pseudomonadati</taxon>
        <taxon>Pseudomonadota</taxon>
        <taxon>Gammaproteobacteria</taxon>
        <taxon>Vibrionales</taxon>
        <taxon>Vibrionaceae</taxon>
        <taxon>Photobacterium</taxon>
    </lineage>
</organism>